<keyword evidence="2" id="KW-0436">Ligase</keyword>
<evidence type="ECO:0000313" key="3">
    <source>
        <dbReference type="Proteomes" id="UP000602395"/>
    </source>
</evidence>
<sequence length="196" mass="20932">MVHSLELLLDEVSDQYIRDEWHTLDSAGLPNQSTIRSGTNRPHVTLAAAKHIAGSADAALTPVSLRLPFTATIGAPILFAQGSRVTLARLVVPSTELLSIHAQTIRLVADHLVADHPSGSHPGDSHPGETGPAMMPHSTPGRWTPHVTLARRLDPEQLTRALGALDTRATVDGSFVGLRHWDGDAKTEHVLGGRAC</sequence>
<dbReference type="InterPro" id="IPR009097">
    <property type="entry name" value="Cyclic_Pdiesterase"/>
</dbReference>
<dbReference type="RefSeq" id="WP_190265340.1">
    <property type="nucleotide sequence ID" value="NZ_BAABAD010000003.1"/>
</dbReference>
<dbReference type="Gene3D" id="3.90.1140.10">
    <property type="entry name" value="Cyclic phosphodiesterase"/>
    <property type="match status" value="1"/>
</dbReference>
<protein>
    <submittedName>
        <fullName evidence="2">2'-5' RNA ligase family protein</fullName>
    </submittedName>
</protein>
<keyword evidence="3" id="KW-1185">Reference proteome</keyword>
<dbReference type="Pfam" id="PF13563">
    <property type="entry name" value="2_5_RNA_ligase2"/>
    <property type="match status" value="1"/>
</dbReference>
<dbReference type="SUPFAM" id="SSF55144">
    <property type="entry name" value="LigT-like"/>
    <property type="match status" value="1"/>
</dbReference>
<organism evidence="2 3">
    <name type="scientific">Gordonia hankookensis</name>
    <dbReference type="NCBI Taxonomy" id="589403"/>
    <lineage>
        <taxon>Bacteria</taxon>
        <taxon>Bacillati</taxon>
        <taxon>Actinomycetota</taxon>
        <taxon>Actinomycetes</taxon>
        <taxon>Mycobacteriales</taxon>
        <taxon>Gordoniaceae</taxon>
        <taxon>Gordonia</taxon>
    </lineage>
</organism>
<dbReference type="GO" id="GO:0016874">
    <property type="term" value="F:ligase activity"/>
    <property type="evidence" value="ECO:0007669"/>
    <property type="project" value="UniProtKB-KW"/>
</dbReference>
<gene>
    <name evidence="2" type="ORF">IDF66_00170</name>
</gene>
<name>A0ABR7W5Y1_9ACTN</name>
<evidence type="ECO:0000313" key="2">
    <source>
        <dbReference type="EMBL" id="MBD1317985.1"/>
    </source>
</evidence>
<dbReference type="EMBL" id="JACWMS010000001">
    <property type="protein sequence ID" value="MBD1317985.1"/>
    <property type="molecule type" value="Genomic_DNA"/>
</dbReference>
<proteinExistence type="predicted"/>
<feature type="region of interest" description="Disordered" evidence="1">
    <location>
        <begin position="115"/>
        <end position="142"/>
    </location>
</feature>
<accession>A0ABR7W5Y1</accession>
<dbReference type="Proteomes" id="UP000602395">
    <property type="component" value="Unassembled WGS sequence"/>
</dbReference>
<evidence type="ECO:0000256" key="1">
    <source>
        <dbReference type="SAM" id="MobiDB-lite"/>
    </source>
</evidence>
<reference evidence="2 3" key="1">
    <citation type="submission" date="2020-09" db="EMBL/GenBank/DDBJ databases">
        <title>Novel species in genus Gordonia.</title>
        <authorList>
            <person name="Zhang G."/>
        </authorList>
    </citation>
    <scope>NUCLEOTIDE SEQUENCE [LARGE SCALE GENOMIC DNA]</scope>
    <source>
        <strain evidence="2 3">ON-33</strain>
    </source>
</reference>
<comment type="caution">
    <text evidence="2">The sequence shown here is derived from an EMBL/GenBank/DDBJ whole genome shotgun (WGS) entry which is preliminary data.</text>
</comment>